<organism evidence="2 3">
    <name type="scientific">Nocardioides daeguensis</name>
    <dbReference type="NCBI Taxonomy" id="908359"/>
    <lineage>
        <taxon>Bacteria</taxon>
        <taxon>Bacillati</taxon>
        <taxon>Actinomycetota</taxon>
        <taxon>Actinomycetes</taxon>
        <taxon>Propionibacteriales</taxon>
        <taxon>Nocardioidaceae</taxon>
        <taxon>Nocardioides</taxon>
    </lineage>
</organism>
<dbReference type="SUPFAM" id="SSF53335">
    <property type="entry name" value="S-adenosyl-L-methionine-dependent methyltransferases"/>
    <property type="match status" value="1"/>
</dbReference>
<dbReference type="GO" id="GO:0008168">
    <property type="term" value="F:methyltransferase activity"/>
    <property type="evidence" value="ECO:0007669"/>
    <property type="project" value="UniProtKB-KW"/>
</dbReference>
<gene>
    <name evidence="2" type="ORF">GCM10022263_19070</name>
</gene>
<dbReference type="CDD" id="cd02440">
    <property type="entry name" value="AdoMet_MTases"/>
    <property type="match status" value="1"/>
</dbReference>
<dbReference type="InterPro" id="IPR029063">
    <property type="entry name" value="SAM-dependent_MTases_sf"/>
</dbReference>
<name>A0ABP6V849_9ACTN</name>
<dbReference type="PANTHER" id="PTHR43591">
    <property type="entry name" value="METHYLTRANSFERASE"/>
    <property type="match status" value="1"/>
</dbReference>
<dbReference type="EMBL" id="BAABBB010000009">
    <property type="protein sequence ID" value="GAA3530690.1"/>
    <property type="molecule type" value="Genomic_DNA"/>
</dbReference>
<dbReference type="InterPro" id="IPR013216">
    <property type="entry name" value="Methyltransf_11"/>
</dbReference>
<evidence type="ECO:0000259" key="1">
    <source>
        <dbReference type="Pfam" id="PF08241"/>
    </source>
</evidence>
<feature type="domain" description="Methyltransferase type 11" evidence="1">
    <location>
        <begin position="78"/>
        <end position="155"/>
    </location>
</feature>
<evidence type="ECO:0000313" key="2">
    <source>
        <dbReference type="EMBL" id="GAA3530690.1"/>
    </source>
</evidence>
<sequence>MAVNDGNNADSTFRPGETLSRLYPEVRAGGYTRHDGFIEFYTRVNALLDADSRVLDFGAGRGLWAIEPFPELHRKLRGFHERVAEVHGVDVDPVVLDNPTLASAKVIEPGGALPFGDAEFDLVVADHVLEHVAEEDAPRVSAELLRVLKPGGWLAARTPNKWGIIGVGARAVPNDLHTRVLKRLQPHRKAEDVFPVRYSMNTRRSLAALFPPPHELVVYGHASEPTYFGSNAPAWRVAQLVDRLTPPALAPTLMVFVRKG</sequence>
<dbReference type="GO" id="GO:0032259">
    <property type="term" value="P:methylation"/>
    <property type="evidence" value="ECO:0007669"/>
    <property type="project" value="UniProtKB-KW"/>
</dbReference>
<comment type="caution">
    <text evidence="2">The sequence shown here is derived from an EMBL/GenBank/DDBJ whole genome shotgun (WGS) entry which is preliminary data.</text>
</comment>
<evidence type="ECO:0000313" key="3">
    <source>
        <dbReference type="Proteomes" id="UP001500301"/>
    </source>
</evidence>
<dbReference type="Gene3D" id="3.40.50.150">
    <property type="entry name" value="Vaccinia Virus protein VP39"/>
    <property type="match status" value="1"/>
</dbReference>
<keyword evidence="3" id="KW-1185">Reference proteome</keyword>
<proteinExistence type="predicted"/>
<protein>
    <submittedName>
        <fullName evidence="2">Class I SAM-dependent methyltransferase</fullName>
    </submittedName>
</protein>
<keyword evidence="2" id="KW-0489">Methyltransferase</keyword>
<accession>A0ABP6V849</accession>
<keyword evidence="2" id="KW-0808">Transferase</keyword>
<reference evidence="3" key="1">
    <citation type="journal article" date="2019" name="Int. J. Syst. Evol. Microbiol.">
        <title>The Global Catalogue of Microorganisms (GCM) 10K type strain sequencing project: providing services to taxonomists for standard genome sequencing and annotation.</title>
        <authorList>
            <consortium name="The Broad Institute Genomics Platform"/>
            <consortium name="The Broad Institute Genome Sequencing Center for Infectious Disease"/>
            <person name="Wu L."/>
            <person name="Ma J."/>
        </authorList>
    </citation>
    <scope>NUCLEOTIDE SEQUENCE [LARGE SCALE GENOMIC DNA]</scope>
    <source>
        <strain evidence="3">JCM 17460</strain>
    </source>
</reference>
<dbReference type="Pfam" id="PF08241">
    <property type="entry name" value="Methyltransf_11"/>
    <property type="match status" value="1"/>
</dbReference>
<dbReference type="Proteomes" id="UP001500301">
    <property type="component" value="Unassembled WGS sequence"/>
</dbReference>